<keyword evidence="3" id="KW-1185">Reference proteome</keyword>
<evidence type="ECO:0000313" key="2">
    <source>
        <dbReference type="EMBL" id="TQD25275.1"/>
    </source>
</evidence>
<reference evidence="2 3" key="1">
    <citation type="submission" date="2019-06" db="EMBL/GenBank/DDBJ databases">
        <title>Draft genome sequence of Methanolobus vulcani B1d.</title>
        <authorList>
            <person name="Creighbaum A.J."/>
            <person name="Ticak T."/>
            <person name="Hariraju D."/>
            <person name="Arivett B.A."/>
            <person name="Ferguson D.J.Jr."/>
        </authorList>
    </citation>
    <scope>NUCLEOTIDE SEQUENCE [LARGE SCALE GENOMIC DNA]</scope>
    <source>
        <strain evidence="2 3">B1d</strain>
    </source>
</reference>
<evidence type="ECO:0000259" key="1">
    <source>
        <dbReference type="Pfam" id="PF20251"/>
    </source>
</evidence>
<dbReference type="Pfam" id="PF20251">
    <property type="entry name" value="Big_14"/>
    <property type="match status" value="1"/>
</dbReference>
<dbReference type="EMBL" id="VIAQ01000015">
    <property type="protein sequence ID" value="TQD25275.1"/>
    <property type="molecule type" value="Genomic_DNA"/>
</dbReference>
<evidence type="ECO:0000313" key="3">
    <source>
        <dbReference type="Proteomes" id="UP000319335"/>
    </source>
</evidence>
<name>A0A7Z8P266_9EURY</name>
<dbReference type="PROSITE" id="PS51257">
    <property type="entry name" value="PROKAR_LIPOPROTEIN"/>
    <property type="match status" value="1"/>
</dbReference>
<comment type="caution">
    <text evidence="2">The sequence shown here is derived from an EMBL/GenBank/DDBJ whole genome shotgun (WGS) entry which is preliminary data.</text>
</comment>
<protein>
    <recommendedName>
        <fullName evidence="1">Bacterial Ig-like domain-containing protein</fullName>
    </recommendedName>
</protein>
<accession>A0A7Z8P266</accession>
<dbReference type="InterPro" id="IPR046878">
    <property type="entry name" value="Big_14"/>
</dbReference>
<dbReference type="RefSeq" id="WP_154810001.1">
    <property type="nucleotide sequence ID" value="NZ_VIAQ01000015.1"/>
</dbReference>
<dbReference type="OrthoDB" id="375480at2157"/>
<feature type="domain" description="Bacterial Ig-like" evidence="1">
    <location>
        <begin position="28"/>
        <end position="129"/>
    </location>
</feature>
<gene>
    <name evidence="2" type="ORF">FKV42_09545</name>
</gene>
<dbReference type="AlphaFoldDB" id="A0A7Z8P266"/>
<dbReference type="Proteomes" id="UP000319335">
    <property type="component" value="Unassembled WGS sequence"/>
</dbReference>
<proteinExistence type="predicted"/>
<organism evidence="2 3">
    <name type="scientific">Methanolobus vulcani</name>
    <dbReference type="NCBI Taxonomy" id="38026"/>
    <lineage>
        <taxon>Archaea</taxon>
        <taxon>Methanobacteriati</taxon>
        <taxon>Methanobacteriota</taxon>
        <taxon>Stenosarchaea group</taxon>
        <taxon>Methanomicrobia</taxon>
        <taxon>Methanosarcinales</taxon>
        <taxon>Methanosarcinaceae</taxon>
        <taxon>Methanolobus</taxon>
    </lineage>
</organism>
<sequence>MKKLLILLILLTVLAVAGCVEEEIDDSWGIQLKATEITPTGMTLVCKQFGGEPTGELLTGSYFLLEESINGQWLPVEMTPSEYERAWTDEAWIIPMNDTVEWEVDWEWLYGELPDGNYRIGKEIMDFRSAGNYDKNIYYANFEVTN</sequence>